<evidence type="ECO:0000256" key="1">
    <source>
        <dbReference type="ARBA" id="ARBA00022723"/>
    </source>
</evidence>
<sequence length="282" mass="30910">MNRLADLVRQRLEDSLQSAKTKGHRRPSSVETSVEGDSRSFAEDYSLGDSTKGQGASRTLLLTRPQFKSSAEAPPAHCDVIVGTACLELSPIELSEQIVKFAQRLMAAGVRELKLLPVFLMAGVHVMEDLPAEIAKAKQQLGDAIELTLCPHLGGHAQMLDVLNQRIEAVPAEAALLVAHGSRRSKGNRKIKMLGQQLNTEVAYWAIAPDIEEKIIELMQQGAQRIAIFPYFLFAGGITDAITLRTEELAERFPKVKFRLLPTLGATNEMADLAVYILLGSR</sequence>
<dbReference type="Pfam" id="PF01903">
    <property type="entry name" value="CbiX"/>
    <property type="match status" value="2"/>
</dbReference>
<name>A0A2W4U423_9CYAN</name>
<evidence type="ECO:0000313" key="5">
    <source>
        <dbReference type="Proteomes" id="UP000249354"/>
    </source>
</evidence>
<evidence type="ECO:0000256" key="2">
    <source>
        <dbReference type="ARBA" id="ARBA00023239"/>
    </source>
</evidence>
<dbReference type="EMBL" id="QBMC01000116">
    <property type="protein sequence ID" value="PZO13927.1"/>
    <property type="molecule type" value="Genomic_DNA"/>
</dbReference>
<evidence type="ECO:0008006" key="6">
    <source>
        <dbReference type="Google" id="ProtNLM"/>
    </source>
</evidence>
<keyword evidence="2" id="KW-0456">Lyase</keyword>
<organism evidence="4 5">
    <name type="scientific">Leptolyngbya foveolarum</name>
    <dbReference type="NCBI Taxonomy" id="47253"/>
    <lineage>
        <taxon>Bacteria</taxon>
        <taxon>Bacillati</taxon>
        <taxon>Cyanobacteriota</taxon>
        <taxon>Cyanophyceae</taxon>
        <taxon>Leptolyngbyales</taxon>
        <taxon>Leptolyngbyaceae</taxon>
        <taxon>Leptolyngbya group</taxon>
        <taxon>Leptolyngbya</taxon>
    </lineage>
</organism>
<reference evidence="5" key="1">
    <citation type="submission" date="2018-04" db="EMBL/GenBank/DDBJ databases">
        <authorList>
            <person name="Cornet L."/>
        </authorList>
    </citation>
    <scope>NUCLEOTIDE SEQUENCE [LARGE SCALE GENOMIC DNA]</scope>
</reference>
<protein>
    <recommendedName>
        <fullName evidence="6">Sirohydrochlorin chelatase</fullName>
    </recommendedName>
</protein>
<dbReference type="PANTHER" id="PTHR33542">
    <property type="entry name" value="SIROHYDROCHLORIN FERROCHELATASE, CHLOROPLASTIC"/>
    <property type="match status" value="1"/>
</dbReference>
<feature type="region of interest" description="Disordered" evidence="3">
    <location>
        <begin position="16"/>
        <end position="54"/>
    </location>
</feature>
<proteinExistence type="predicted"/>
<keyword evidence="1" id="KW-0479">Metal-binding</keyword>
<evidence type="ECO:0000256" key="3">
    <source>
        <dbReference type="SAM" id="MobiDB-lite"/>
    </source>
</evidence>
<evidence type="ECO:0000313" key="4">
    <source>
        <dbReference type="EMBL" id="PZO13927.1"/>
    </source>
</evidence>
<dbReference type="AlphaFoldDB" id="A0A2W4U423"/>
<dbReference type="GO" id="GO:0016829">
    <property type="term" value="F:lyase activity"/>
    <property type="evidence" value="ECO:0007669"/>
    <property type="project" value="UniProtKB-KW"/>
</dbReference>
<dbReference type="InterPro" id="IPR050963">
    <property type="entry name" value="Sirohydro_Cobaltochel/CbiX"/>
</dbReference>
<dbReference type="Proteomes" id="UP000249354">
    <property type="component" value="Unassembled WGS sequence"/>
</dbReference>
<dbReference type="GO" id="GO:0046872">
    <property type="term" value="F:metal ion binding"/>
    <property type="evidence" value="ECO:0007669"/>
    <property type="project" value="UniProtKB-KW"/>
</dbReference>
<dbReference type="CDD" id="cd03416">
    <property type="entry name" value="CbiX_SirB_N"/>
    <property type="match status" value="1"/>
</dbReference>
<gene>
    <name evidence="4" type="ORF">DCF25_15530</name>
</gene>
<dbReference type="InterPro" id="IPR002762">
    <property type="entry name" value="CbiX-like"/>
</dbReference>
<accession>A0A2W4U423</accession>
<dbReference type="SUPFAM" id="SSF53800">
    <property type="entry name" value="Chelatase"/>
    <property type="match status" value="1"/>
</dbReference>
<dbReference type="PANTHER" id="PTHR33542:SF3">
    <property type="entry name" value="SIROHYDROCHLORIN FERROCHELATASE, CHLOROPLASTIC"/>
    <property type="match status" value="1"/>
</dbReference>
<reference evidence="4 5" key="2">
    <citation type="submission" date="2018-06" db="EMBL/GenBank/DDBJ databases">
        <title>Metagenomic assembly of (sub)arctic Cyanobacteria and their associated microbiome from non-axenic cultures.</title>
        <authorList>
            <person name="Baurain D."/>
        </authorList>
    </citation>
    <scope>NUCLEOTIDE SEQUENCE [LARGE SCALE GENOMIC DNA]</scope>
    <source>
        <strain evidence="4">ULC129bin1</strain>
    </source>
</reference>
<dbReference type="Gene3D" id="3.40.50.1400">
    <property type="match status" value="2"/>
</dbReference>
<comment type="caution">
    <text evidence="4">The sequence shown here is derived from an EMBL/GenBank/DDBJ whole genome shotgun (WGS) entry which is preliminary data.</text>
</comment>